<comment type="caution">
    <text evidence="2">The sequence shown here is derived from an EMBL/GenBank/DDBJ whole genome shotgun (WGS) entry which is preliminary data.</text>
</comment>
<dbReference type="Proteomes" id="UP001495910">
    <property type="component" value="Unassembled WGS sequence"/>
</dbReference>
<dbReference type="NCBIfam" id="NF040521">
    <property type="entry name" value="C45_proenzyme"/>
    <property type="match status" value="1"/>
</dbReference>
<evidence type="ECO:0000256" key="1">
    <source>
        <dbReference type="SAM" id="MobiDB-lite"/>
    </source>
</evidence>
<dbReference type="InterPro" id="IPR047794">
    <property type="entry name" value="C45_proenzyme-like"/>
</dbReference>
<protein>
    <submittedName>
        <fullName evidence="2">C45 family peptidase</fullName>
    </submittedName>
</protein>
<feature type="region of interest" description="Disordered" evidence="1">
    <location>
        <begin position="1"/>
        <end position="29"/>
    </location>
</feature>
<dbReference type="PANTHER" id="PTHR34180:SF1">
    <property type="entry name" value="BETA-ALANYL-DOPAMINE_CARCININE HYDROLASE"/>
    <property type="match status" value="1"/>
</dbReference>
<evidence type="ECO:0000313" key="3">
    <source>
        <dbReference type="Proteomes" id="UP001495910"/>
    </source>
</evidence>
<name>A0ABU9PRQ8_9BURK</name>
<accession>A0ABU9PRQ8</accession>
<dbReference type="Gene3D" id="1.10.10.2120">
    <property type="match status" value="1"/>
</dbReference>
<dbReference type="InterPro" id="IPR047801">
    <property type="entry name" value="Peptidase_C45"/>
</dbReference>
<dbReference type="PANTHER" id="PTHR34180">
    <property type="entry name" value="PEPTIDASE C45"/>
    <property type="match status" value="1"/>
</dbReference>
<gene>
    <name evidence="2" type="ORF">V8G57_04720</name>
</gene>
<dbReference type="Gene3D" id="3.60.60.10">
    <property type="entry name" value="Penicillin V Acylase, Chain A"/>
    <property type="match status" value="1"/>
</dbReference>
<evidence type="ECO:0000313" key="2">
    <source>
        <dbReference type="EMBL" id="MEM4986688.1"/>
    </source>
</evidence>
<organism evidence="2 3">
    <name type="scientific">Collimonas rhizosphaerae</name>
    <dbReference type="NCBI Taxonomy" id="3126357"/>
    <lineage>
        <taxon>Bacteria</taxon>
        <taxon>Pseudomonadati</taxon>
        <taxon>Pseudomonadota</taxon>
        <taxon>Betaproteobacteria</taxon>
        <taxon>Burkholderiales</taxon>
        <taxon>Oxalobacteraceae</taxon>
        <taxon>Collimonas</taxon>
    </lineage>
</organism>
<reference evidence="2 3" key="1">
    <citation type="submission" date="2024-02" db="EMBL/GenBank/DDBJ databases">
        <title>Draft genome sequence of Collimonas sp. strain H4R21, an effective mineral-weathering bacterial strain isolated from the beech rhizosphere.</title>
        <authorList>
            <person name="Morin E."/>
            <person name="Uroz S."/>
            <person name="Leveau J.H.J."/>
            <person name="Kumar R."/>
            <person name="Rey M.W."/>
            <person name="Pham J."/>
        </authorList>
    </citation>
    <scope>NUCLEOTIDE SEQUENCE [LARGE SCALE GENOMIC DNA]</scope>
    <source>
        <strain evidence="2 3">H4R21</strain>
    </source>
</reference>
<dbReference type="EMBL" id="JBANDC010000003">
    <property type="protein sequence ID" value="MEM4986688.1"/>
    <property type="molecule type" value="Genomic_DNA"/>
</dbReference>
<sequence>MDGKAIPIEPFPQVDTCGSPYQRGRQHGAAVPERIARSASLYRRQLARHNVCAERQNVLALGMLPAIERFDRDYLEEMQGIADGAGVPLEDVILINCRTELLFGQGELSAICQELDDRCASLAVLPENAESGRLMHAHSSDWREECLDTGIVLRIRRGGSQDEPDLLMFTGAGSLARHGFNSAGVSLTGGFLGSDRDYRLMAGVPLVLVRRKMLEAPSMGAAMKLLWQTRRFCSGNLMLAQARVSADSQHVGDAVSLECAPDEIFWLTPQHGLLVHANHWLCPVARSRLNGQGLAVNPDSLYRQQRVETTLLQAINQGPGKISWAMAKKVLADDFPDLGGAFRKPDGENADARPATAVTTLIDAAGGAMWIARKPHQPHAFVEYRL</sequence>
<keyword evidence="3" id="KW-1185">Reference proteome</keyword>
<proteinExistence type="predicted"/>
<dbReference type="RefSeq" id="WP_342828393.1">
    <property type="nucleotide sequence ID" value="NZ_JBANDC010000003.1"/>
</dbReference>